<evidence type="ECO:0008006" key="4">
    <source>
        <dbReference type="Google" id="ProtNLM"/>
    </source>
</evidence>
<dbReference type="SUPFAM" id="SSF109604">
    <property type="entry name" value="HD-domain/PDEase-like"/>
    <property type="match status" value="1"/>
</dbReference>
<dbReference type="Proteomes" id="UP000641932">
    <property type="component" value="Unassembled WGS sequence"/>
</dbReference>
<evidence type="ECO:0000313" key="3">
    <source>
        <dbReference type="Proteomes" id="UP000641932"/>
    </source>
</evidence>
<dbReference type="AlphaFoldDB" id="A0A918E0C1"/>
<feature type="compositionally biased region" description="Basic and acidic residues" evidence="1">
    <location>
        <begin position="182"/>
        <end position="192"/>
    </location>
</feature>
<evidence type="ECO:0000313" key="2">
    <source>
        <dbReference type="EMBL" id="GGO92529.1"/>
    </source>
</evidence>
<feature type="region of interest" description="Disordered" evidence="1">
    <location>
        <begin position="167"/>
        <end position="198"/>
    </location>
</feature>
<evidence type="ECO:0000256" key="1">
    <source>
        <dbReference type="SAM" id="MobiDB-lite"/>
    </source>
</evidence>
<name>A0A918E0C1_9ACTN</name>
<dbReference type="EMBL" id="BMMS01000018">
    <property type="protein sequence ID" value="GGO92529.1"/>
    <property type="molecule type" value="Genomic_DNA"/>
</dbReference>
<reference evidence="2" key="1">
    <citation type="journal article" date="2014" name="Int. J. Syst. Evol. Microbiol.">
        <title>Complete genome sequence of Corynebacterium casei LMG S-19264T (=DSM 44701T), isolated from a smear-ripened cheese.</title>
        <authorList>
            <consortium name="US DOE Joint Genome Institute (JGI-PGF)"/>
            <person name="Walter F."/>
            <person name="Albersmeier A."/>
            <person name="Kalinowski J."/>
            <person name="Ruckert C."/>
        </authorList>
    </citation>
    <scope>NUCLEOTIDE SEQUENCE</scope>
    <source>
        <strain evidence="2">CGMCC 4.7201</strain>
    </source>
</reference>
<gene>
    <name evidence="2" type="ORF">GCM10012280_42920</name>
</gene>
<dbReference type="Gene3D" id="1.10.3210.10">
    <property type="entry name" value="Hypothetical protein af1432"/>
    <property type="match status" value="1"/>
</dbReference>
<protein>
    <recommendedName>
        <fullName evidence="4">HD domain-containing protein</fullName>
    </recommendedName>
</protein>
<reference evidence="2" key="2">
    <citation type="submission" date="2020-09" db="EMBL/GenBank/DDBJ databases">
        <authorList>
            <person name="Sun Q."/>
            <person name="Zhou Y."/>
        </authorList>
    </citation>
    <scope>NUCLEOTIDE SEQUENCE</scope>
    <source>
        <strain evidence="2">CGMCC 4.7201</strain>
    </source>
</reference>
<organism evidence="2 3">
    <name type="scientific">Wenjunlia tyrosinilytica</name>
    <dbReference type="NCBI Taxonomy" id="1544741"/>
    <lineage>
        <taxon>Bacteria</taxon>
        <taxon>Bacillati</taxon>
        <taxon>Actinomycetota</taxon>
        <taxon>Actinomycetes</taxon>
        <taxon>Kitasatosporales</taxon>
        <taxon>Streptomycetaceae</taxon>
        <taxon>Wenjunlia</taxon>
    </lineage>
</organism>
<proteinExistence type="predicted"/>
<accession>A0A918E0C1</accession>
<dbReference type="Pfam" id="PF13328">
    <property type="entry name" value="HD_4"/>
    <property type="match status" value="1"/>
</dbReference>
<sequence length="198" mass="21237">MIQPPITLADVDALAARAHAGQKDKIGVDYMEHVRAVAAGLEPFGERAQMAGLLHDVLEDTELTTVDLLAAGVPGTVVETVERVTRRPGLDYTEMIRVVAADRWACLVKIADNAHNSRADRAAGLEPGLRERLARRYAEARAVLWAAVPEEDVRAIVSLVNPDLLEARPSAPASQDAAASDGPRDALDHPRALDYPGA</sequence>
<feature type="compositionally biased region" description="Low complexity" evidence="1">
    <location>
        <begin position="167"/>
        <end position="181"/>
    </location>
</feature>
<dbReference type="RefSeq" id="WP_229698635.1">
    <property type="nucleotide sequence ID" value="NZ_BMMS01000018.1"/>
</dbReference>
<comment type="caution">
    <text evidence="2">The sequence shown here is derived from an EMBL/GenBank/DDBJ whole genome shotgun (WGS) entry which is preliminary data.</text>
</comment>
<keyword evidence="3" id="KW-1185">Reference proteome</keyword>